<dbReference type="EMBL" id="FLQP01000039">
    <property type="protein sequence ID" value="SBS65480.1"/>
    <property type="molecule type" value="Genomic_DNA"/>
</dbReference>
<keyword evidence="2" id="KW-0472">Membrane</keyword>
<protein>
    <submittedName>
        <fullName evidence="3">Chromosome partition protein Smc</fullName>
    </submittedName>
</protein>
<accession>A0A1C3IVN8</accession>
<dbReference type="Proteomes" id="UP000092876">
    <property type="component" value="Unassembled WGS sequence"/>
</dbReference>
<feature type="transmembrane region" description="Helical" evidence="2">
    <location>
        <begin position="460"/>
        <end position="478"/>
    </location>
</feature>
<keyword evidence="2" id="KW-1133">Transmembrane helix</keyword>
<dbReference type="GeneID" id="94231699"/>
<evidence type="ECO:0000313" key="3">
    <source>
        <dbReference type="EMBL" id="SBS65480.1"/>
    </source>
</evidence>
<feature type="transmembrane region" description="Helical" evidence="2">
    <location>
        <begin position="433"/>
        <end position="454"/>
    </location>
</feature>
<keyword evidence="2" id="KW-0812">Transmembrane</keyword>
<keyword evidence="1" id="KW-0175">Coiled coil</keyword>
<feature type="coiled-coil region" evidence="1">
    <location>
        <begin position="57"/>
        <end position="122"/>
    </location>
</feature>
<evidence type="ECO:0000256" key="1">
    <source>
        <dbReference type="SAM" id="Coils"/>
    </source>
</evidence>
<organism evidence="3 4">
    <name type="scientific">Vibrio atlanticus</name>
    <dbReference type="NCBI Taxonomy" id="693153"/>
    <lineage>
        <taxon>Bacteria</taxon>
        <taxon>Pseudomonadati</taxon>
        <taxon>Pseudomonadota</taxon>
        <taxon>Gammaproteobacteria</taxon>
        <taxon>Vibrionales</taxon>
        <taxon>Vibrionaceae</taxon>
        <taxon>Vibrio</taxon>
    </lineage>
</organism>
<reference evidence="4" key="1">
    <citation type="submission" date="2016-06" db="EMBL/GenBank/DDBJ databases">
        <authorList>
            <person name="Rodrigo-Torres Lidia"/>
            <person name="Arahal R.David."/>
        </authorList>
    </citation>
    <scope>NUCLEOTIDE SEQUENCE [LARGE SCALE GENOMIC DNA]</scope>
    <source>
        <strain evidence="4">CECT 7223</strain>
    </source>
</reference>
<sequence length="680" mass="74472">MKMNLSIVMGMVDKVSAKAKSMSKETNRYTKAIQKSQKAQADDSAAMGMINSYNNIKKIKQQNKLTLQAEQEQLEKLTKKSKALQAPSAKLTAQIAKQQAKVSKLTTEQTGYQQNLSELRKNLTKTGVKVYKLDSEYERLSQSYKKHGKEITAVEKKYAKWQKRLSGVQKLGGAIKMPQIGKAALGKGAALLGGFSLAGLVSEVNSAAGEMDALAKKSATLKMSISELQAMRKQASHTGVEEDTMSSAMTRFTKRLGVLQTTGSGALGSYLKKSGNSAFKDLEGAANTQEAYETLLQSFSKLKTAQEQMAFADAAFGQDGRQMLLLLREGTEGLAKSRKELAELGGGASAEDAEKAEAYNDAMQRIQEIYKSIKFAALAPIMEKVTNAFDEFTEKFKDAKFRDETIEQITQAVKGLYNGLEFLGRMLVFTAKYFKEMIAVLAIVKAAMIAVNAIILGNPIGLLIAGFMAAGAAILYLVDHFYGLDNVMKAIGNGIRYLWGEFKKLINKLPDSLIPDGWKIDTEEAGQSVDSLANKMNKIKDKKAKLGVTTEQTDRKRTEVTTHSYLTGDFSQPEVANSDHLLNQSFDSLANKMDKIKDKNAKLGITPEPNDRKRTEHTTPSYQAGELPIQSYQPLKPQSINNKSEVSLTIKSQAPVAIDKAKSDKGIDLNLDVGNMATSF</sequence>
<name>A0A1C3IVN8_9VIBR</name>
<dbReference type="RefSeq" id="WP_209439701.1">
    <property type="nucleotide sequence ID" value="NZ_AP025460.1"/>
</dbReference>
<dbReference type="AlphaFoldDB" id="A0A1C3IVN8"/>
<evidence type="ECO:0000256" key="2">
    <source>
        <dbReference type="SAM" id="Phobius"/>
    </source>
</evidence>
<evidence type="ECO:0000313" key="4">
    <source>
        <dbReference type="Proteomes" id="UP000092876"/>
    </source>
</evidence>
<gene>
    <name evidence="3" type="primary">smc_2</name>
    <name evidence="3" type="ORF">VAT7223_02719</name>
</gene>
<proteinExistence type="predicted"/>